<dbReference type="RefSeq" id="WP_078818296.1">
    <property type="nucleotide sequence ID" value="NZ_FUYJ01000007.1"/>
</dbReference>
<keyword evidence="4" id="KW-1185">Reference proteome</keyword>
<sequence>MLHTTTNTLQGRTIQTYHGIVSGETIMGANIVRDIFASVTDIVGGRSSAYEGKLTESRETAIEEMSEKARRMGANAVIGVDLDFEMVREGMMMCIATGTAVTYRDGE</sequence>
<dbReference type="InterPro" id="IPR035439">
    <property type="entry name" value="UPF0145_dom_sf"/>
</dbReference>
<comment type="similarity">
    <text evidence="1 2">Belongs to the UPF0145 family.</text>
</comment>
<dbReference type="Pfam" id="PF01906">
    <property type="entry name" value="YbjQ_1"/>
    <property type="match status" value="1"/>
</dbReference>
<reference evidence="4" key="1">
    <citation type="submission" date="2017-02" db="EMBL/GenBank/DDBJ databases">
        <authorList>
            <person name="Varghese N."/>
            <person name="Submissions S."/>
        </authorList>
    </citation>
    <scope>NUCLEOTIDE SEQUENCE [LARGE SCALE GENOMIC DNA]</scope>
    <source>
        <strain evidence="4">DSM 23966</strain>
    </source>
</reference>
<evidence type="ECO:0000256" key="2">
    <source>
        <dbReference type="HAMAP-Rule" id="MF_00338"/>
    </source>
</evidence>
<accession>A0A1T4YNV0</accession>
<dbReference type="PANTHER" id="PTHR34068:SF1">
    <property type="entry name" value="UPF0145 PROTEIN YBJQ"/>
    <property type="match status" value="1"/>
</dbReference>
<dbReference type="Gene3D" id="3.30.110.70">
    <property type="entry name" value="Hypothetical protein apc22750. Chain B"/>
    <property type="match status" value="1"/>
</dbReference>
<dbReference type="AlphaFoldDB" id="A0A1T4YNV0"/>
<organism evidence="3 4">
    <name type="scientific">Sporosarcina newyorkensis</name>
    <dbReference type="NCBI Taxonomy" id="759851"/>
    <lineage>
        <taxon>Bacteria</taxon>
        <taxon>Bacillati</taxon>
        <taxon>Bacillota</taxon>
        <taxon>Bacilli</taxon>
        <taxon>Bacillales</taxon>
        <taxon>Caryophanaceae</taxon>
        <taxon>Sporosarcina</taxon>
    </lineage>
</organism>
<dbReference type="Proteomes" id="UP000190042">
    <property type="component" value="Unassembled WGS sequence"/>
</dbReference>
<gene>
    <name evidence="3" type="ORF">SAMN04244570_3184</name>
</gene>
<protein>
    <recommendedName>
        <fullName evidence="2">UPF0145 protein SAMN04244570_3184</fullName>
    </recommendedName>
</protein>
<evidence type="ECO:0000256" key="1">
    <source>
        <dbReference type="ARBA" id="ARBA00010751"/>
    </source>
</evidence>
<dbReference type="EMBL" id="FUYJ01000007">
    <property type="protein sequence ID" value="SKB03436.1"/>
    <property type="molecule type" value="Genomic_DNA"/>
</dbReference>
<evidence type="ECO:0000313" key="3">
    <source>
        <dbReference type="EMBL" id="SKB03436.1"/>
    </source>
</evidence>
<dbReference type="SUPFAM" id="SSF117782">
    <property type="entry name" value="YbjQ-like"/>
    <property type="match status" value="1"/>
</dbReference>
<dbReference type="PANTHER" id="PTHR34068">
    <property type="entry name" value="UPF0145 PROTEIN YBJQ"/>
    <property type="match status" value="1"/>
</dbReference>
<dbReference type="InterPro" id="IPR002765">
    <property type="entry name" value="UPF0145_YbjQ-like"/>
</dbReference>
<name>A0A1T4YNV0_9BACL</name>
<evidence type="ECO:0000313" key="4">
    <source>
        <dbReference type="Proteomes" id="UP000190042"/>
    </source>
</evidence>
<proteinExistence type="inferred from homology"/>
<dbReference type="HAMAP" id="MF_00338">
    <property type="entry name" value="UPF0145"/>
    <property type="match status" value="1"/>
</dbReference>